<evidence type="ECO:0000256" key="8">
    <source>
        <dbReference type="ARBA" id="ARBA00022989"/>
    </source>
</evidence>
<evidence type="ECO:0000256" key="1">
    <source>
        <dbReference type="ARBA" id="ARBA00001971"/>
    </source>
</evidence>
<organism evidence="17 18">
    <name type="scientific">Aspergillus avenaceus</name>
    <dbReference type="NCBI Taxonomy" id="36643"/>
    <lineage>
        <taxon>Eukaryota</taxon>
        <taxon>Fungi</taxon>
        <taxon>Dikarya</taxon>
        <taxon>Ascomycota</taxon>
        <taxon>Pezizomycotina</taxon>
        <taxon>Eurotiomycetes</taxon>
        <taxon>Eurotiomycetidae</taxon>
        <taxon>Eurotiales</taxon>
        <taxon>Aspergillaceae</taxon>
        <taxon>Aspergillus</taxon>
        <taxon>Aspergillus subgen. Circumdati</taxon>
    </lineage>
</organism>
<dbReference type="GO" id="GO:0016020">
    <property type="term" value="C:membrane"/>
    <property type="evidence" value="ECO:0007669"/>
    <property type="project" value="UniProtKB-SubCell"/>
</dbReference>
<comment type="similarity">
    <text evidence="4">Belongs to the cytochrome P450 family.</text>
</comment>
<evidence type="ECO:0000256" key="13">
    <source>
        <dbReference type="ARBA" id="ARBA00051517"/>
    </source>
</evidence>
<proteinExistence type="inferred from homology"/>
<dbReference type="InterPro" id="IPR036396">
    <property type="entry name" value="Cyt_P450_sf"/>
</dbReference>
<keyword evidence="5 15" id="KW-0349">Heme</keyword>
<keyword evidence="6 16" id="KW-0812">Transmembrane</keyword>
<evidence type="ECO:0000313" key="17">
    <source>
        <dbReference type="EMBL" id="KAE8155234.1"/>
    </source>
</evidence>
<gene>
    <name evidence="17" type="ORF">BDV25DRAFT_146372</name>
</gene>
<keyword evidence="10 15" id="KW-0408">Iron</keyword>
<comment type="pathway">
    <text evidence="3">Mycotoxin biosynthesis.</text>
</comment>
<dbReference type="OrthoDB" id="3945418at2759"/>
<evidence type="ECO:0000256" key="11">
    <source>
        <dbReference type="ARBA" id="ARBA00023033"/>
    </source>
</evidence>
<dbReference type="Gene3D" id="1.10.630.10">
    <property type="entry name" value="Cytochrome P450"/>
    <property type="match status" value="1"/>
</dbReference>
<evidence type="ECO:0000313" key="18">
    <source>
        <dbReference type="Proteomes" id="UP000325780"/>
    </source>
</evidence>
<dbReference type="InterPro" id="IPR050121">
    <property type="entry name" value="Cytochrome_P450_monoxygenase"/>
</dbReference>
<dbReference type="PRINTS" id="PR00385">
    <property type="entry name" value="P450"/>
</dbReference>
<comment type="catalytic activity">
    <reaction evidence="13">
        <text>7-methylmellein + 3 reduced [NADPH--hemoprotein reductase] + 3 O2 = 7-carboxymellein + 3 oxidized [NADPH--hemoprotein reductase] + 4 H2O + 4 H(+)</text>
        <dbReference type="Rhea" id="RHEA:72771"/>
        <dbReference type="Rhea" id="RHEA-COMP:11964"/>
        <dbReference type="Rhea" id="RHEA-COMP:11965"/>
        <dbReference type="ChEBI" id="CHEBI:15377"/>
        <dbReference type="ChEBI" id="CHEBI:15378"/>
        <dbReference type="ChEBI" id="CHEBI:15379"/>
        <dbReference type="ChEBI" id="CHEBI:57618"/>
        <dbReference type="ChEBI" id="CHEBI:58210"/>
        <dbReference type="ChEBI" id="CHEBI:192524"/>
        <dbReference type="ChEBI" id="CHEBI:192525"/>
    </reaction>
    <physiologicalReaction direction="left-to-right" evidence="13">
        <dbReference type="Rhea" id="RHEA:72772"/>
    </physiologicalReaction>
</comment>
<evidence type="ECO:0000256" key="4">
    <source>
        <dbReference type="ARBA" id="ARBA00010617"/>
    </source>
</evidence>
<comment type="cofactor">
    <cofactor evidence="1 15">
        <name>heme</name>
        <dbReference type="ChEBI" id="CHEBI:30413"/>
    </cofactor>
</comment>
<evidence type="ECO:0000256" key="16">
    <source>
        <dbReference type="SAM" id="Phobius"/>
    </source>
</evidence>
<comment type="subcellular location">
    <subcellularLocation>
        <location evidence="2">Membrane</location>
        <topology evidence="2">Single-pass membrane protein</topology>
    </subcellularLocation>
</comment>
<keyword evidence="7 15" id="KW-0479">Metal-binding</keyword>
<feature type="transmembrane region" description="Helical" evidence="16">
    <location>
        <begin position="6"/>
        <end position="29"/>
    </location>
</feature>
<protein>
    <recommendedName>
        <fullName evidence="14">Cytochrome P450 monooxygenase otaC</fullName>
    </recommendedName>
</protein>
<dbReference type="PANTHER" id="PTHR24305:SF157">
    <property type="entry name" value="N-ACETYLTRYPTOPHAN 6-HYDROXYLASE IVOC-RELATED"/>
    <property type="match status" value="1"/>
</dbReference>
<sequence length="503" mass="58489">MFESLLQPWAIALAFGGYLIALVVYRLWLSPLAKFPGPKLAAITLLYEMYYDIYCSGQYTFEIARMHEKYGPIVRISPWELHINDPDYYEVLYSRDSPRNKYGYYTRQAGLYRTAFATVDHHHHRLLRSNMNPYFAMTRIRKLEPMIQALVDKLCDRLREFKGTGTPLTIQYSLTCFATDVVSDYTMGVGFHYLDEPDFVPQWSTTLSGIAKAGVYIKPFPWLLQLFNALPESFLSWLNPEMDLIFQFHSRCRKIIQSIMEEHSANGYENVKGQFSHPTFFHDVLNSDLPPREKSPERLRQEVQVVIGAGAETTAKTLTWIIFYLLDNPEKLEKLKEEIIRLDPDQKATLLDFEKMPYLTSVMLEGLRLSYGLSTRLQRIAPDRALQFREWSIPAGTPVGMSSPLMHHDERIFPDSHKFIPERWVDAEERKRLEKYLVSFTKGSRQCVGMNLARSEMLLVLPKVLREFDFELYETTVEDVTLAHDLFLPFPKMSSKGVRVLVK</sequence>
<dbReference type="InterPro" id="IPR002401">
    <property type="entry name" value="Cyt_P450_E_grp-I"/>
</dbReference>
<dbReference type="PANTHER" id="PTHR24305">
    <property type="entry name" value="CYTOCHROME P450"/>
    <property type="match status" value="1"/>
</dbReference>
<dbReference type="GO" id="GO:0004497">
    <property type="term" value="F:monooxygenase activity"/>
    <property type="evidence" value="ECO:0007669"/>
    <property type="project" value="UniProtKB-KW"/>
</dbReference>
<dbReference type="SUPFAM" id="SSF48264">
    <property type="entry name" value="Cytochrome P450"/>
    <property type="match status" value="1"/>
</dbReference>
<dbReference type="CDD" id="cd11062">
    <property type="entry name" value="CYP58-like"/>
    <property type="match status" value="1"/>
</dbReference>
<accession>A0A5N6U9D7</accession>
<evidence type="ECO:0000256" key="5">
    <source>
        <dbReference type="ARBA" id="ARBA00022617"/>
    </source>
</evidence>
<evidence type="ECO:0000256" key="6">
    <source>
        <dbReference type="ARBA" id="ARBA00022692"/>
    </source>
</evidence>
<dbReference type="GO" id="GO:0020037">
    <property type="term" value="F:heme binding"/>
    <property type="evidence" value="ECO:0007669"/>
    <property type="project" value="InterPro"/>
</dbReference>
<keyword evidence="11" id="KW-0503">Monooxygenase</keyword>
<evidence type="ECO:0000256" key="2">
    <source>
        <dbReference type="ARBA" id="ARBA00004167"/>
    </source>
</evidence>
<dbReference type="AlphaFoldDB" id="A0A5N6U9D7"/>
<evidence type="ECO:0000256" key="12">
    <source>
        <dbReference type="ARBA" id="ARBA00023136"/>
    </source>
</evidence>
<dbReference type="EMBL" id="ML742023">
    <property type="protein sequence ID" value="KAE8155234.1"/>
    <property type="molecule type" value="Genomic_DNA"/>
</dbReference>
<dbReference type="Proteomes" id="UP000325780">
    <property type="component" value="Unassembled WGS sequence"/>
</dbReference>
<keyword evidence="8 16" id="KW-1133">Transmembrane helix</keyword>
<evidence type="ECO:0000256" key="15">
    <source>
        <dbReference type="PIRSR" id="PIRSR602401-1"/>
    </source>
</evidence>
<dbReference type="GO" id="GO:0005506">
    <property type="term" value="F:iron ion binding"/>
    <property type="evidence" value="ECO:0007669"/>
    <property type="project" value="InterPro"/>
</dbReference>
<keyword evidence="9" id="KW-0560">Oxidoreductase</keyword>
<evidence type="ECO:0000256" key="9">
    <source>
        <dbReference type="ARBA" id="ARBA00023002"/>
    </source>
</evidence>
<keyword evidence="12 16" id="KW-0472">Membrane</keyword>
<name>A0A5N6U9D7_ASPAV</name>
<feature type="binding site" description="axial binding residue" evidence="15">
    <location>
        <position position="447"/>
    </location>
    <ligand>
        <name>heme</name>
        <dbReference type="ChEBI" id="CHEBI:30413"/>
    </ligand>
    <ligandPart>
        <name>Fe</name>
        <dbReference type="ChEBI" id="CHEBI:18248"/>
    </ligandPart>
</feature>
<evidence type="ECO:0000256" key="10">
    <source>
        <dbReference type="ARBA" id="ARBA00023004"/>
    </source>
</evidence>
<evidence type="ECO:0000256" key="7">
    <source>
        <dbReference type="ARBA" id="ARBA00022723"/>
    </source>
</evidence>
<dbReference type="InterPro" id="IPR001128">
    <property type="entry name" value="Cyt_P450"/>
</dbReference>
<dbReference type="GO" id="GO:0016705">
    <property type="term" value="F:oxidoreductase activity, acting on paired donors, with incorporation or reduction of molecular oxygen"/>
    <property type="evidence" value="ECO:0007669"/>
    <property type="project" value="InterPro"/>
</dbReference>
<evidence type="ECO:0000256" key="14">
    <source>
        <dbReference type="ARBA" id="ARBA00069646"/>
    </source>
</evidence>
<dbReference type="Pfam" id="PF00067">
    <property type="entry name" value="p450"/>
    <property type="match status" value="1"/>
</dbReference>
<reference evidence="17 18" key="1">
    <citation type="submission" date="2019-04" db="EMBL/GenBank/DDBJ databases">
        <title>Friends and foes A comparative genomics study of 23 Aspergillus species from section Flavi.</title>
        <authorList>
            <consortium name="DOE Joint Genome Institute"/>
            <person name="Kjaerbolling I."/>
            <person name="Vesth T."/>
            <person name="Frisvad J.C."/>
            <person name="Nybo J.L."/>
            <person name="Theobald S."/>
            <person name="Kildgaard S."/>
            <person name="Isbrandt T."/>
            <person name="Kuo A."/>
            <person name="Sato A."/>
            <person name="Lyhne E.K."/>
            <person name="Kogle M.E."/>
            <person name="Wiebenga A."/>
            <person name="Kun R.S."/>
            <person name="Lubbers R.J."/>
            <person name="Makela M.R."/>
            <person name="Barry K."/>
            <person name="Chovatia M."/>
            <person name="Clum A."/>
            <person name="Daum C."/>
            <person name="Haridas S."/>
            <person name="He G."/>
            <person name="LaButti K."/>
            <person name="Lipzen A."/>
            <person name="Mondo S."/>
            <person name="Riley R."/>
            <person name="Salamov A."/>
            <person name="Simmons B.A."/>
            <person name="Magnuson J.K."/>
            <person name="Henrissat B."/>
            <person name="Mortensen U.H."/>
            <person name="Larsen T.O."/>
            <person name="Devries R.P."/>
            <person name="Grigoriev I.V."/>
            <person name="Machida M."/>
            <person name="Baker S.E."/>
            <person name="Andersen M.R."/>
        </authorList>
    </citation>
    <scope>NUCLEOTIDE SEQUENCE [LARGE SCALE GENOMIC DNA]</scope>
    <source>
        <strain evidence="17 18">IBT 18842</strain>
    </source>
</reference>
<dbReference type="FunFam" id="1.10.630.10:FF:000069">
    <property type="entry name" value="Cytochrome P450, putative (Eurofung)"/>
    <property type="match status" value="1"/>
</dbReference>
<evidence type="ECO:0000256" key="3">
    <source>
        <dbReference type="ARBA" id="ARBA00004685"/>
    </source>
</evidence>
<dbReference type="PRINTS" id="PR00463">
    <property type="entry name" value="EP450I"/>
</dbReference>
<keyword evidence="18" id="KW-1185">Reference proteome</keyword>